<dbReference type="AlphaFoldDB" id="A0A561EN66"/>
<dbReference type="EMBL" id="VIVR01000001">
    <property type="protein sequence ID" value="TWE17047.1"/>
    <property type="molecule type" value="Genomic_DNA"/>
</dbReference>
<protein>
    <submittedName>
        <fullName evidence="1">Uncharacterized protein</fullName>
    </submittedName>
</protein>
<dbReference type="OrthoDB" id="4253446at2"/>
<comment type="caution">
    <text evidence="1">The sequence shown here is derived from an EMBL/GenBank/DDBJ whole genome shotgun (WGS) entry which is preliminary data.</text>
</comment>
<name>A0A561EN66_9ACTN</name>
<reference evidence="1 2" key="1">
    <citation type="submission" date="2019-06" db="EMBL/GenBank/DDBJ databases">
        <title>Sequencing the genomes of 1000 actinobacteria strains.</title>
        <authorList>
            <person name="Klenk H.-P."/>
        </authorList>
    </citation>
    <scope>NUCLEOTIDE SEQUENCE [LARGE SCALE GENOMIC DNA]</scope>
    <source>
        <strain evidence="1 2">DSM 41649</strain>
    </source>
</reference>
<accession>A0A561EN66</accession>
<evidence type="ECO:0000313" key="2">
    <source>
        <dbReference type="Proteomes" id="UP000318416"/>
    </source>
</evidence>
<dbReference type="Proteomes" id="UP000318416">
    <property type="component" value="Unassembled WGS sequence"/>
</dbReference>
<gene>
    <name evidence="1" type="ORF">FB465_2051</name>
</gene>
<evidence type="ECO:0000313" key="1">
    <source>
        <dbReference type="EMBL" id="TWE17047.1"/>
    </source>
</evidence>
<keyword evidence="2" id="KW-1185">Reference proteome</keyword>
<dbReference type="RefSeq" id="WP_145789581.1">
    <property type="nucleotide sequence ID" value="NZ_BAAABR010000089.1"/>
</dbReference>
<organism evidence="1 2">
    <name type="scientific">Kitasatospora atroaurantiaca</name>
    <dbReference type="NCBI Taxonomy" id="285545"/>
    <lineage>
        <taxon>Bacteria</taxon>
        <taxon>Bacillati</taxon>
        <taxon>Actinomycetota</taxon>
        <taxon>Actinomycetes</taxon>
        <taxon>Kitasatosporales</taxon>
        <taxon>Streptomycetaceae</taxon>
        <taxon>Kitasatospora</taxon>
    </lineage>
</organism>
<sequence>MTSPSTETPPTDPAERAKIFARYRQALKTERELKPLVRVMAAQDLKAGTATVAELARSTGMTAEVFRRMARDLEVPVDPRYEERAAASRKKPAAED</sequence>
<proteinExistence type="predicted"/>